<sequence length="584" mass="63164">MNQRIDLVPVDAGANRCARDAAYTQVSWPVNLANAHVSYSSQGHVLLVGDSASLYSAIIDHPALHSSLASLTLICTDMPDDALLILAETSSSTLPIHIQPLLSSQRNRLKLEGHLGDFRAWLSGGSLTKESSINLAKALVSRDTFDLVVDLASPPCLELELLPPGYFHLPEANGERNDVLASLPDWVGDFDKPRYFQIASDACAHSTRGFTGCTRCLDVCPADAISSHKGRIDSRIDIDPFRCHGVGSCSSACPTGAIEFRQPLSHLQQDTLVAWLSAYHDAGGSHAIMRFVQAEPSATAADLPGHVIEVPLEDLGTAGSDQWLTALAAGACEVHIQAYSDMPVRLQQHLHDQLAQARGILEAIGLSPERLVWRGADDAPPKADLPRFNALPTRLIKGELQESSGTSHDAPSKRARLNCVLEHLAAHGHLNGERHSLPSNSPFGAITVDSEGCTLCMSCVASCPTPALNADQDAPRLSFREADCVQCGLCEQSCPEHVIHLVPGFLAAPERTQYQLLHEDQPFACIHCGKPFANTGTITAIQKKLAEHPYFSGAQAKRLEMCQDCRVKDIWEELAHHPDSPVRL</sequence>
<protein>
    <submittedName>
        <fullName evidence="6">4Fe-4S binding protein</fullName>
    </submittedName>
</protein>
<dbReference type="InterPro" id="IPR017896">
    <property type="entry name" value="4Fe4S_Fe-S-bd"/>
</dbReference>
<dbReference type="InterPro" id="IPR017900">
    <property type="entry name" value="4Fe4S_Fe_S_CS"/>
</dbReference>
<dbReference type="PANTHER" id="PTHR43687">
    <property type="entry name" value="ADENYLYLSULFATE REDUCTASE, BETA SUBUNIT"/>
    <property type="match status" value="1"/>
</dbReference>
<keyword evidence="3" id="KW-0408">Iron</keyword>
<evidence type="ECO:0000256" key="3">
    <source>
        <dbReference type="ARBA" id="ARBA00023004"/>
    </source>
</evidence>
<evidence type="ECO:0000313" key="6">
    <source>
        <dbReference type="EMBL" id="QEM81741.1"/>
    </source>
</evidence>
<dbReference type="GO" id="GO:0051539">
    <property type="term" value="F:4 iron, 4 sulfur cluster binding"/>
    <property type="evidence" value="ECO:0007669"/>
    <property type="project" value="UniProtKB-KW"/>
</dbReference>
<dbReference type="PROSITE" id="PS00198">
    <property type="entry name" value="4FE4S_FER_1"/>
    <property type="match status" value="2"/>
</dbReference>
<evidence type="ECO:0000256" key="2">
    <source>
        <dbReference type="ARBA" id="ARBA00022723"/>
    </source>
</evidence>
<feature type="domain" description="4Fe-4S ferredoxin-type" evidence="5">
    <location>
        <begin position="475"/>
        <end position="504"/>
    </location>
</feature>
<accession>A0A5C1NFV6</accession>
<keyword evidence="7" id="KW-1185">Reference proteome</keyword>
<evidence type="ECO:0000313" key="7">
    <source>
        <dbReference type="Proteomes" id="UP000324285"/>
    </source>
</evidence>
<dbReference type="AlphaFoldDB" id="A0A5C1NFV6"/>
<evidence type="ECO:0000256" key="1">
    <source>
        <dbReference type="ARBA" id="ARBA00022485"/>
    </source>
</evidence>
<dbReference type="InterPro" id="IPR050572">
    <property type="entry name" value="Fe-S_Ferredoxin"/>
</dbReference>
<dbReference type="SUPFAM" id="SSF54862">
    <property type="entry name" value="4Fe-4S ferredoxins"/>
    <property type="match status" value="1"/>
</dbReference>
<name>A0A5C1NFV6_9GAMM</name>
<dbReference type="OrthoDB" id="9808559at2"/>
<feature type="domain" description="4Fe-4S ferredoxin-type" evidence="5">
    <location>
        <begin position="234"/>
        <end position="263"/>
    </location>
</feature>
<reference evidence="6" key="1">
    <citation type="submission" date="2021-02" db="EMBL/GenBank/DDBJ databases">
        <title>Strain Y2R2, a novel species of the genus Halomonas.</title>
        <authorList>
            <person name="Huang H."/>
        </authorList>
    </citation>
    <scope>NUCLEOTIDE SEQUENCE</scope>
    <source>
        <strain evidence="6">Y2R2</strain>
    </source>
</reference>
<keyword evidence="2" id="KW-0479">Metal-binding</keyword>
<dbReference type="EMBL" id="CP038437">
    <property type="protein sequence ID" value="QEM81741.1"/>
    <property type="molecule type" value="Genomic_DNA"/>
</dbReference>
<evidence type="ECO:0000259" key="5">
    <source>
        <dbReference type="PROSITE" id="PS51379"/>
    </source>
</evidence>
<evidence type="ECO:0000256" key="4">
    <source>
        <dbReference type="ARBA" id="ARBA00023014"/>
    </source>
</evidence>
<proteinExistence type="predicted"/>
<keyword evidence="1" id="KW-0004">4Fe-4S</keyword>
<feature type="domain" description="4Fe-4S ferredoxin-type" evidence="5">
    <location>
        <begin position="211"/>
        <end position="230"/>
    </location>
</feature>
<dbReference type="Pfam" id="PF13187">
    <property type="entry name" value="Fer4_9"/>
    <property type="match status" value="1"/>
</dbReference>
<dbReference type="RefSeq" id="WP_149284752.1">
    <property type="nucleotide sequence ID" value="NZ_CP038437.2"/>
</dbReference>
<dbReference type="PROSITE" id="PS51379">
    <property type="entry name" value="4FE4S_FER_2"/>
    <property type="match status" value="4"/>
</dbReference>
<dbReference type="Gene3D" id="3.30.70.20">
    <property type="match status" value="2"/>
</dbReference>
<dbReference type="GO" id="GO:0046872">
    <property type="term" value="F:metal ion binding"/>
    <property type="evidence" value="ECO:0007669"/>
    <property type="project" value="UniProtKB-KW"/>
</dbReference>
<dbReference type="KEGG" id="hbh:E4T21_09405"/>
<feature type="domain" description="4Fe-4S ferredoxin-type" evidence="5">
    <location>
        <begin position="444"/>
        <end position="473"/>
    </location>
</feature>
<dbReference type="Proteomes" id="UP000324285">
    <property type="component" value="Chromosome"/>
</dbReference>
<organism evidence="6 7">
    <name type="scientific">Halomonas binhaiensis</name>
    <dbReference type="NCBI Taxonomy" id="2562282"/>
    <lineage>
        <taxon>Bacteria</taxon>
        <taxon>Pseudomonadati</taxon>
        <taxon>Pseudomonadota</taxon>
        <taxon>Gammaproteobacteria</taxon>
        <taxon>Oceanospirillales</taxon>
        <taxon>Halomonadaceae</taxon>
        <taxon>Halomonas</taxon>
    </lineage>
</organism>
<gene>
    <name evidence="6" type="ORF">E4T21_09405</name>
</gene>
<dbReference type="PANTHER" id="PTHR43687:SF4">
    <property type="entry name" value="BLR5484 PROTEIN"/>
    <property type="match status" value="1"/>
</dbReference>
<dbReference type="Pfam" id="PF12838">
    <property type="entry name" value="Fer4_7"/>
    <property type="match status" value="1"/>
</dbReference>
<keyword evidence="4" id="KW-0411">Iron-sulfur</keyword>